<protein>
    <submittedName>
        <fullName evidence="2">Uncharacterized protein</fullName>
    </submittedName>
</protein>
<keyword evidence="3" id="KW-1185">Reference proteome</keyword>
<dbReference type="AlphaFoldDB" id="A0A9D4E1E7"/>
<name>A0A9D4E1E7_DREPO</name>
<gene>
    <name evidence="2" type="ORF">DPMN_173318</name>
</gene>
<evidence type="ECO:0000256" key="1">
    <source>
        <dbReference type="SAM" id="MobiDB-lite"/>
    </source>
</evidence>
<dbReference type="Proteomes" id="UP000828390">
    <property type="component" value="Unassembled WGS sequence"/>
</dbReference>
<feature type="compositionally biased region" description="Polar residues" evidence="1">
    <location>
        <begin position="87"/>
        <end position="97"/>
    </location>
</feature>
<reference evidence="2" key="2">
    <citation type="submission" date="2020-11" db="EMBL/GenBank/DDBJ databases">
        <authorList>
            <person name="McCartney M.A."/>
            <person name="Auch B."/>
            <person name="Kono T."/>
            <person name="Mallez S."/>
            <person name="Becker A."/>
            <person name="Gohl D.M."/>
            <person name="Silverstein K.A.T."/>
            <person name="Koren S."/>
            <person name="Bechman K.B."/>
            <person name="Herman A."/>
            <person name="Abrahante J.E."/>
            <person name="Garbe J."/>
        </authorList>
    </citation>
    <scope>NUCLEOTIDE SEQUENCE</scope>
    <source>
        <strain evidence="2">Duluth1</strain>
        <tissue evidence="2">Whole animal</tissue>
    </source>
</reference>
<reference evidence="2" key="1">
    <citation type="journal article" date="2019" name="bioRxiv">
        <title>The Genome of the Zebra Mussel, Dreissena polymorpha: A Resource for Invasive Species Research.</title>
        <authorList>
            <person name="McCartney M.A."/>
            <person name="Auch B."/>
            <person name="Kono T."/>
            <person name="Mallez S."/>
            <person name="Zhang Y."/>
            <person name="Obille A."/>
            <person name="Becker A."/>
            <person name="Abrahante J.E."/>
            <person name="Garbe J."/>
            <person name="Badalamenti J.P."/>
            <person name="Herman A."/>
            <person name="Mangelson H."/>
            <person name="Liachko I."/>
            <person name="Sullivan S."/>
            <person name="Sone E.D."/>
            <person name="Koren S."/>
            <person name="Silverstein K.A.T."/>
            <person name="Beckman K.B."/>
            <person name="Gohl D.M."/>
        </authorList>
    </citation>
    <scope>NUCLEOTIDE SEQUENCE</scope>
    <source>
        <strain evidence="2">Duluth1</strain>
        <tissue evidence="2">Whole animal</tissue>
    </source>
</reference>
<organism evidence="2 3">
    <name type="scientific">Dreissena polymorpha</name>
    <name type="common">Zebra mussel</name>
    <name type="synonym">Mytilus polymorpha</name>
    <dbReference type="NCBI Taxonomy" id="45954"/>
    <lineage>
        <taxon>Eukaryota</taxon>
        <taxon>Metazoa</taxon>
        <taxon>Spiralia</taxon>
        <taxon>Lophotrochozoa</taxon>
        <taxon>Mollusca</taxon>
        <taxon>Bivalvia</taxon>
        <taxon>Autobranchia</taxon>
        <taxon>Heteroconchia</taxon>
        <taxon>Euheterodonta</taxon>
        <taxon>Imparidentia</taxon>
        <taxon>Neoheterodontei</taxon>
        <taxon>Myida</taxon>
        <taxon>Dreissenoidea</taxon>
        <taxon>Dreissenidae</taxon>
        <taxon>Dreissena</taxon>
    </lineage>
</organism>
<evidence type="ECO:0000313" key="2">
    <source>
        <dbReference type="EMBL" id="KAH3771987.1"/>
    </source>
</evidence>
<proteinExistence type="predicted"/>
<accession>A0A9D4E1E7</accession>
<feature type="region of interest" description="Disordered" evidence="1">
    <location>
        <begin position="1"/>
        <end position="56"/>
    </location>
</feature>
<comment type="caution">
    <text evidence="2">The sequence shown here is derived from an EMBL/GenBank/DDBJ whole genome shotgun (WGS) entry which is preliminary data.</text>
</comment>
<dbReference type="EMBL" id="JAIWYP010000009">
    <property type="protein sequence ID" value="KAH3771987.1"/>
    <property type="molecule type" value="Genomic_DNA"/>
</dbReference>
<evidence type="ECO:0000313" key="3">
    <source>
        <dbReference type="Proteomes" id="UP000828390"/>
    </source>
</evidence>
<feature type="compositionally biased region" description="Basic residues" evidence="1">
    <location>
        <begin position="1"/>
        <end position="16"/>
    </location>
</feature>
<sequence length="103" mass="11354">MATKDKKSHKKGKTRSTVKGPAPKKLQHKAGQQGAPGMCTKELTSGDEHDESITSSCVVTRTSERKRKKIHIPDFECEFSENEKTETSSLTDKTVMSSGEDEV</sequence>
<feature type="region of interest" description="Disordered" evidence="1">
    <location>
        <begin position="81"/>
        <end position="103"/>
    </location>
</feature>